<reference evidence="2 3" key="1">
    <citation type="journal article" date="2019" name="Environ. Microbiol.">
        <title>Species interactions and distinct microbial communities in high Arctic permafrost affected cryosols are associated with the CH4 and CO2 gas fluxes.</title>
        <authorList>
            <person name="Altshuler I."/>
            <person name="Hamel J."/>
            <person name="Turney S."/>
            <person name="Magnuson E."/>
            <person name="Levesque R."/>
            <person name="Greer C."/>
            <person name="Whyte L.G."/>
        </authorList>
    </citation>
    <scope>NUCLEOTIDE SEQUENCE [LARGE SCALE GENOMIC DNA]</scope>
    <source>
        <strain evidence="2 3">S9.3B</strain>
    </source>
</reference>
<sequence>MIRLLFLALPLSLLAWWTLTRVGQPRDRAWTGGVAISFVALGGVVFFSGEGFETGRAVAAALWAGVHLLLFLLLKPFLGRAR</sequence>
<keyword evidence="3" id="KW-1185">Reference proteome</keyword>
<name>A0A502FHQ2_9PROT</name>
<evidence type="ECO:0000313" key="3">
    <source>
        <dbReference type="Proteomes" id="UP000317078"/>
    </source>
</evidence>
<keyword evidence="1" id="KW-1133">Transmembrane helix</keyword>
<dbReference type="EMBL" id="RCZP01000031">
    <property type="protein sequence ID" value="TPG48931.1"/>
    <property type="molecule type" value="Genomic_DNA"/>
</dbReference>
<accession>A0A502FHQ2</accession>
<dbReference type="Proteomes" id="UP000317078">
    <property type="component" value="Unassembled WGS sequence"/>
</dbReference>
<evidence type="ECO:0000313" key="2">
    <source>
        <dbReference type="EMBL" id="TPG48931.1"/>
    </source>
</evidence>
<organism evidence="2 3">
    <name type="scientific">Muricoccus nepalensis</name>
    <dbReference type="NCBI Taxonomy" id="1854500"/>
    <lineage>
        <taxon>Bacteria</taxon>
        <taxon>Pseudomonadati</taxon>
        <taxon>Pseudomonadota</taxon>
        <taxon>Alphaproteobacteria</taxon>
        <taxon>Acetobacterales</taxon>
        <taxon>Roseomonadaceae</taxon>
        <taxon>Muricoccus</taxon>
    </lineage>
</organism>
<feature type="transmembrane region" description="Helical" evidence="1">
    <location>
        <begin position="60"/>
        <end position="78"/>
    </location>
</feature>
<keyword evidence="1" id="KW-0472">Membrane</keyword>
<feature type="transmembrane region" description="Helical" evidence="1">
    <location>
        <begin position="30"/>
        <end position="48"/>
    </location>
</feature>
<keyword evidence="1" id="KW-0812">Transmembrane</keyword>
<comment type="caution">
    <text evidence="2">The sequence shown here is derived from an EMBL/GenBank/DDBJ whole genome shotgun (WGS) entry which is preliminary data.</text>
</comment>
<gene>
    <name evidence="2" type="ORF">EAH89_22345</name>
</gene>
<evidence type="ECO:0000256" key="1">
    <source>
        <dbReference type="SAM" id="Phobius"/>
    </source>
</evidence>
<proteinExistence type="predicted"/>
<dbReference type="AlphaFoldDB" id="A0A502FHQ2"/>
<dbReference type="RefSeq" id="WP_140885948.1">
    <property type="nucleotide sequence ID" value="NZ_RCZP01000031.1"/>
</dbReference>
<protein>
    <submittedName>
        <fullName evidence="2">Uncharacterized protein</fullName>
    </submittedName>
</protein>